<dbReference type="InterPro" id="IPR032675">
    <property type="entry name" value="LRR_dom_sf"/>
</dbReference>
<gene>
    <name evidence="2" type="ORF">MVEN_01565300</name>
</gene>
<feature type="domain" description="F-box" evidence="1">
    <location>
        <begin position="12"/>
        <end position="59"/>
    </location>
</feature>
<dbReference type="Pfam" id="PF00646">
    <property type="entry name" value="F-box"/>
    <property type="match status" value="1"/>
</dbReference>
<keyword evidence="3" id="KW-1185">Reference proteome</keyword>
<sequence>MPTLTRNHSSKPPAFLRLPQELLDEIISDLEHRDLVSLALVSRASSALVIPRHTEYRVLRTRHLLPAMWAHLARRADLTRNIREVHICERSNKTASDRVPKSLIDRCADEKITHVVEDRRIRNICTALGHMRRLHTFTWSWEGNPPSLPTIEPPHENAILEVLSRKKTLRHLGLSGMFGVHAPGVVYDPDSALYPVCGGHCLKEEMLISVTALAILQPDVYILARRRVDKAYERAALEAHAEPLCCQPGGNHAPSAYRLSHNSVYSSLKSRWSSPASQTASSPYLKRLKLFLQAGGIRSIDPCVVRFLSDHPGIEDLSWLPLGPVYISPHTLPSLKRLRTNIQVVGMLDCHSIESLDIYQLDPATLVELKNLQCGSVRRVKLHAFGDLGSMYELAELFPDLTWLSMPSRYGHFSLEDWLDLLPRFTKLEVFRGQGLWAAVTLNMQRMHGVIMQLVQLCPNLRQLDHSGHNQARQDWNRITIIREGPEGENVRYRVSRLFLFDGRCFESSSPI</sequence>
<dbReference type="InterPro" id="IPR001810">
    <property type="entry name" value="F-box_dom"/>
</dbReference>
<dbReference type="InterPro" id="IPR036047">
    <property type="entry name" value="F-box-like_dom_sf"/>
</dbReference>
<dbReference type="CDD" id="cd09917">
    <property type="entry name" value="F-box_SF"/>
    <property type="match status" value="1"/>
</dbReference>
<dbReference type="SUPFAM" id="SSF81383">
    <property type="entry name" value="F-box domain"/>
    <property type="match status" value="1"/>
</dbReference>
<dbReference type="EMBL" id="JACAZI010000013">
    <property type="protein sequence ID" value="KAF7345471.1"/>
    <property type="molecule type" value="Genomic_DNA"/>
</dbReference>
<dbReference type="OrthoDB" id="3249214at2759"/>
<evidence type="ECO:0000313" key="3">
    <source>
        <dbReference type="Proteomes" id="UP000620124"/>
    </source>
</evidence>
<organism evidence="2 3">
    <name type="scientific">Mycena venus</name>
    <dbReference type="NCBI Taxonomy" id="2733690"/>
    <lineage>
        <taxon>Eukaryota</taxon>
        <taxon>Fungi</taxon>
        <taxon>Dikarya</taxon>
        <taxon>Basidiomycota</taxon>
        <taxon>Agaricomycotina</taxon>
        <taxon>Agaricomycetes</taxon>
        <taxon>Agaricomycetidae</taxon>
        <taxon>Agaricales</taxon>
        <taxon>Marasmiineae</taxon>
        <taxon>Mycenaceae</taxon>
        <taxon>Mycena</taxon>
    </lineage>
</organism>
<evidence type="ECO:0000259" key="1">
    <source>
        <dbReference type="PROSITE" id="PS50181"/>
    </source>
</evidence>
<dbReference type="PROSITE" id="PS50181">
    <property type="entry name" value="FBOX"/>
    <property type="match status" value="1"/>
</dbReference>
<reference evidence="2" key="1">
    <citation type="submission" date="2020-05" db="EMBL/GenBank/DDBJ databases">
        <title>Mycena genomes resolve the evolution of fungal bioluminescence.</title>
        <authorList>
            <person name="Tsai I.J."/>
        </authorList>
    </citation>
    <scope>NUCLEOTIDE SEQUENCE</scope>
    <source>
        <strain evidence="2">CCC161011</strain>
    </source>
</reference>
<evidence type="ECO:0000313" key="2">
    <source>
        <dbReference type="EMBL" id="KAF7345471.1"/>
    </source>
</evidence>
<proteinExistence type="predicted"/>
<comment type="caution">
    <text evidence="2">The sequence shown here is derived from an EMBL/GenBank/DDBJ whole genome shotgun (WGS) entry which is preliminary data.</text>
</comment>
<dbReference type="Gene3D" id="3.80.10.10">
    <property type="entry name" value="Ribonuclease Inhibitor"/>
    <property type="match status" value="1"/>
</dbReference>
<protein>
    <submittedName>
        <fullName evidence="2">F-box domain-containing protein</fullName>
    </submittedName>
</protein>
<name>A0A8H6XS79_9AGAR</name>
<accession>A0A8H6XS79</accession>
<dbReference type="Proteomes" id="UP000620124">
    <property type="component" value="Unassembled WGS sequence"/>
</dbReference>
<dbReference type="AlphaFoldDB" id="A0A8H6XS79"/>